<dbReference type="Proteomes" id="UP001152797">
    <property type="component" value="Unassembled WGS sequence"/>
</dbReference>
<reference evidence="6" key="2">
    <citation type="submission" date="2024-04" db="EMBL/GenBank/DDBJ databases">
        <authorList>
            <person name="Chen Y."/>
            <person name="Shah S."/>
            <person name="Dougan E. K."/>
            <person name="Thang M."/>
            <person name="Chan C."/>
        </authorList>
    </citation>
    <scope>NUCLEOTIDE SEQUENCE [LARGE SCALE GENOMIC DNA]</scope>
</reference>
<feature type="compositionally biased region" description="Basic and acidic residues" evidence="2">
    <location>
        <begin position="1586"/>
        <end position="1595"/>
    </location>
</feature>
<dbReference type="GO" id="GO:0015074">
    <property type="term" value="P:DNA integration"/>
    <property type="evidence" value="ECO:0007669"/>
    <property type="project" value="InterPro"/>
</dbReference>
<evidence type="ECO:0000256" key="2">
    <source>
        <dbReference type="SAM" id="MobiDB-lite"/>
    </source>
</evidence>
<feature type="region of interest" description="Disordered" evidence="2">
    <location>
        <begin position="2026"/>
        <end position="2065"/>
    </location>
</feature>
<dbReference type="InterPro" id="IPR021109">
    <property type="entry name" value="Peptidase_aspartic_dom_sf"/>
</dbReference>
<evidence type="ECO:0008006" key="8">
    <source>
        <dbReference type="Google" id="ProtNLM"/>
    </source>
</evidence>
<name>A0A9P1CVN1_9DINO</name>
<sequence>MSRIDVHQDDKGLAACWAGANLKADWTAAYTKDNRIAEARFKSAYEAGQQALKHVAQSAPKTEDLDEALPDSTVQQLNTDWTRRYNLQFDSVLEPSEQLRARVYREFKKGTMTVVDMKKVRSVLTMAQPKHSDSIALPGGLQLQLEKEVSVSLRSVTDYYFAMRVLAHAWGWAGNYLVQVDKQSVLFMDLSCALHYCDRALKDTMEFGGGSLLWLQRNDSLTRGKMATYVRRGQPGQWALDSALRDTHLEWRSPAVQPLAEVPESKQGKRPPEPPAPTTDRKRQVKGDSFRTVSQIKGGQKICKPWNDGRGCTDPKCQALHCCDVRMDEGGPCLSKKHTRLEHHAGMMAPSEPQPQDQPPAESWEPHRTVLLHDEPGTTSAVLPAELSQRLHGAKPVTWRGRGDLAQVPWTSPPRGTWLVLDLWAGYSGLCVALLQLGMHFFAAAAECDADARRVAHENMPNIVHVERVEALTAQAFQPILQRRNIRGVLMGGGSPYQGNSSLNVGRKGLDDPRSCQPLELRRLRDEFLALPEMVDRELVVFLENVGSMPSDVRRACSSWLGGDPILIDSATCGWVQRRRLYWLVSTSRSIAPCLAPPACWDWVPQDSGVPSLAYVGEKPLPNKSAAVERFLSDARRFPPSAYEERSLLWKDQQWRQPLPSERAQMMGVPPGSFDSVPGDAPLKRQGQNSLIGNGFHVFSVLAVLCFLPQLLEAKVVPHLSPADELSLHERVQNTVWEPGRLRHFPQLVSASDVANELPGYMAWCKLRGLPVDDMGPQHMTRMDGARVYSGLTGQRHAGQRHAADSSKGLDHLLVPGLGKLGHMEASSQLPSPFQPTDWPEQDVMFVVDAICVWRQYLPAYARRLRQVLKSVALALSPFEDALAQWRSESARRVAATKRPAFIAALTILLRWPDLTQGQCLVTGYPIVGEIEPSGLFRPIAAKEVEPLDQWLVDAGAIVDALVQSRPPRHAADILEQTLAEQQKGFCSPLYTRAAMDRMFGPNAWRPLERFQIVQADNKKRMIDNGRRTHHNAHTSMQETIFTVSIDFVAAVAASLCKRLTTHTSTGNVPDWLRLRLGTDDLPDAYRGLPVCEPHQRFSIVAIFVPDCGWRFTVLWGLAFGLESAVVSFNRFPQLGIAIARRCVLSMGAAYFDDELALEAVADADVSQVGLRLVFQLMGAPPQPEKGFKPTPNRHYLGTSVHTGDVNDRGVVRVQPKATTVSKVLAKLDQILSSGQLSRDDAGKLRGDVTWLFTMCSGHLGKLAGPALTAHQFGDSSLLQPDERRQLEVLRLAVLSSKPRDIPVHFQCAQVTRETLAAVVVPALCPTVLCNADVLWFFDNESAVSALIRASTAEPDVLILVQQAHLQFNDLRMRTWIEWIDSASNPADGLSRYIDAKELELILRKGASMTSLVLSVKLRSDQFACLLELDGCKTDEKSLLENRLVRNLTDRAWECVLDIDREALRKADGVEYLLKFLKERRGKQEVDLLGDSLQQYFQNPDCFRKEGENLNDFEQRHGAYIRDITKAMVENGCTNTVPSEIYGWFAINKLFRLDATDIAMVKAQTASYKLDDVLIAMRKMWGGDSLSKRDAEKRKGPSATKTFVATAESSWTDEPYEDHETAWMNTQDGEPNDSEDDLEESQVWFDQASTALADQPTDPAVLANFQEARKNFYKEARRALDKHRVARGFYPSGKGKGKEGANKGFQGRCMRCGKIGHKAMQCKQSLSSSAVSPGPSGGKGADAGRVGFVFAQTAADDHWIADRVTWASTDEIYPLHEPNFAALTDEINTKAILDCGASESIIGAFTLQTLYDQYVAHGLDPDLEISIDRMHRRSFVFGNNETSQALGYAVITAGIAGHNLRIPVHVVEGQTPMLLSSRWLEEHEAVINFRTGEASFKFLGDENLKLERASTNHLLLPMTSFDPQSVSNDVAVPENNGNGSESHCEAFATQDQVQNLIEKQKYGRRILKNCRKIVAMQRTLMSSSIQFGEIMNNVKQSGIFVHEGGQLPSDRDQLDRVVDNAEDADEYEPSILDEPANQGQPVADSKESDQAEDPPDAWGPDKIRGNPVVQAVGVSIMDEMTNYHTGCIIRTGGKNLGSVTGPEFKQALHKHWLRVFPQPKFIRFDTEGAFRDVSLVEWLESQDVRVQYAAGEAPWQVGRHSRHLATLKDTMSVLALSQSPDLEPDELLSLALGAKNRLHQIQGYSPNQWAFGSERNSVESWLEKGDHLPTQSSRHQSVTFEQNLQRIQSAKEAFLRADGQRRILRAEKGKARRAEEFEVGQLVYFYRKGRGGASNRHPGWYGPARIVGIEKQGEASENMTQGSIIWIGIGRSNLHAMASSSSQQELIQKLKTRVKASKASANLSELQLEVQRCQAMPLTDLGKEVVIHGCHRHKTVHEVYRDQLDYVVWLMQNQKTNPKFVNIVEYTRRKEDWEPFYPVEESPQGYAAPKTKSKPADQSKSSETIPHPDEVESDWDEMTPDMNENAANSETQQMFKAMMGAFSELKLRMDDLHRTSEVQQMNLHQGLGAINQIQVNQEQQDHRLRAIEQQIPKP</sequence>
<dbReference type="InterPro" id="IPR001584">
    <property type="entry name" value="Integrase_cat-core"/>
</dbReference>
<protein>
    <recommendedName>
        <fullName evidence="8">CCHC-type domain-containing protein</fullName>
    </recommendedName>
</protein>
<dbReference type="InterPro" id="IPR012337">
    <property type="entry name" value="RNaseH-like_sf"/>
</dbReference>
<dbReference type="EMBL" id="CAMXCT020002630">
    <property type="protein sequence ID" value="CAL1152812.1"/>
    <property type="molecule type" value="Genomic_DNA"/>
</dbReference>
<comment type="caution">
    <text evidence="5">The sequence shown here is derived from an EMBL/GenBank/DDBJ whole genome shotgun (WGS) entry which is preliminary data.</text>
</comment>
<proteinExistence type="predicted"/>
<dbReference type="GO" id="GO:0003676">
    <property type="term" value="F:nucleic acid binding"/>
    <property type="evidence" value="ECO:0007669"/>
    <property type="project" value="InterPro"/>
</dbReference>
<evidence type="ECO:0000259" key="4">
    <source>
        <dbReference type="PROSITE" id="PS50994"/>
    </source>
</evidence>
<feature type="compositionally biased region" description="Basic and acidic residues" evidence="2">
    <location>
        <begin position="263"/>
        <end position="272"/>
    </location>
</feature>
<dbReference type="Gene3D" id="3.30.420.10">
    <property type="entry name" value="Ribonuclease H-like superfamily/Ribonuclease H"/>
    <property type="match status" value="1"/>
</dbReference>
<dbReference type="InterPro" id="IPR036397">
    <property type="entry name" value="RNaseH_sf"/>
</dbReference>
<evidence type="ECO:0000259" key="3">
    <source>
        <dbReference type="PROSITE" id="PS50158"/>
    </source>
</evidence>
<dbReference type="Gene3D" id="2.40.70.10">
    <property type="entry name" value="Acid Proteases"/>
    <property type="match status" value="1"/>
</dbReference>
<organism evidence="5">
    <name type="scientific">Cladocopium goreaui</name>
    <dbReference type="NCBI Taxonomy" id="2562237"/>
    <lineage>
        <taxon>Eukaryota</taxon>
        <taxon>Sar</taxon>
        <taxon>Alveolata</taxon>
        <taxon>Dinophyceae</taxon>
        <taxon>Suessiales</taxon>
        <taxon>Symbiodiniaceae</taxon>
        <taxon>Cladocopium</taxon>
    </lineage>
</organism>
<dbReference type="InterPro" id="IPR001878">
    <property type="entry name" value="Znf_CCHC"/>
</dbReference>
<keyword evidence="1" id="KW-0863">Zinc-finger</keyword>
<keyword evidence="1" id="KW-0479">Metal-binding</keyword>
<evidence type="ECO:0000313" key="6">
    <source>
        <dbReference type="EMBL" id="CAL1152812.1"/>
    </source>
</evidence>
<dbReference type="PROSITE" id="PS50994">
    <property type="entry name" value="INTEGRASE"/>
    <property type="match status" value="1"/>
</dbReference>
<feature type="region of interest" description="Disordered" evidence="2">
    <location>
        <begin position="2437"/>
        <end position="2483"/>
    </location>
</feature>
<keyword evidence="1" id="KW-0862">Zinc</keyword>
<accession>A0A9P1CVN1</accession>
<dbReference type="SUPFAM" id="SSF53098">
    <property type="entry name" value="Ribonuclease H-like"/>
    <property type="match status" value="1"/>
</dbReference>
<feature type="region of interest" description="Disordered" evidence="2">
    <location>
        <begin position="257"/>
        <end position="290"/>
    </location>
</feature>
<dbReference type="GO" id="GO:0008270">
    <property type="term" value="F:zinc ion binding"/>
    <property type="evidence" value="ECO:0007669"/>
    <property type="project" value="UniProtKB-KW"/>
</dbReference>
<feature type="domain" description="CCHC-type" evidence="3">
    <location>
        <begin position="1708"/>
        <end position="1724"/>
    </location>
</feature>
<feature type="region of interest" description="Disordered" evidence="2">
    <location>
        <begin position="1586"/>
        <end position="1616"/>
    </location>
</feature>
<evidence type="ECO:0000313" key="5">
    <source>
        <dbReference type="EMBL" id="CAI3999437.1"/>
    </source>
</evidence>
<feature type="domain" description="Integrase catalytic" evidence="4">
    <location>
        <begin position="2050"/>
        <end position="2214"/>
    </location>
</feature>
<feature type="compositionally biased region" description="Basic and acidic residues" evidence="2">
    <location>
        <begin position="279"/>
        <end position="289"/>
    </location>
</feature>
<dbReference type="EMBL" id="CAMXCT010002630">
    <property type="protein sequence ID" value="CAI3999437.1"/>
    <property type="molecule type" value="Genomic_DNA"/>
</dbReference>
<reference evidence="5" key="1">
    <citation type="submission" date="2022-10" db="EMBL/GenBank/DDBJ databases">
        <authorList>
            <person name="Chen Y."/>
            <person name="Dougan E. K."/>
            <person name="Chan C."/>
            <person name="Rhodes N."/>
            <person name="Thang M."/>
        </authorList>
    </citation>
    <scope>NUCLEOTIDE SEQUENCE</scope>
</reference>
<keyword evidence="7" id="KW-1185">Reference proteome</keyword>
<dbReference type="Gene3D" id="3.40.50.150">
    <property type="entry name" value="Vaccinia Virus protein VP39"/>
    <property type="match status" value="1"/>
</dbReference>
<feature type="compositionally biased region" description="Polar residues" evidence="2">
    <location>
        <begin position="1599"/>
        <end position="1612"/>
    </location>
</feature>
<dbReference type="PROSITE" id="PS50158">
    <property type="entry name" value="ZF_CCHC"/>
    <property type="match status" value="1"/>
</dbReference>
<evidence type="ECO:0000313" key="7">
    <source>
        <dbReference type="Proteomes" id="UP001152797"/>
    </source>
</evidence>
<evidence type="ECO:0000256" key="1">
    <source>
        <dbReference type="PROSITE-ProRule" id="PRU00047"/>
    </source>
</evidence>
<dbReference type="InterPro" id="IPR029063">
    <property type="entry name" value="SAM-dependent_MTases_sf"/>
</dbReference>
<gene>
    <name evidence="5" type="ORF">C1SCF055_LOCUS25633</name>
</gene>
<dbReference type="OrthoDB" id="6127576at2759"/>
<dbReference type="EMBL" id="CAMXCT030002630">
    <property type="protein sequence ID" value="CAL4786749.1"/>
    <property type="molecule type" value="Genomic_DNA"/>
</dbReference>
<dbReference type="SUPFAM" id="SSF53335">
    <property type="entry name" value="S-adenosyl-L-methionine-dependent methyltransferases"/>
    <property type="match status" value="1"/>
</dbReference>